<protein>
    <submittedName>
        <fullName evidence="6">Acetate operon repressor</fullName>
    </submittedName>
</protein>
<dbReference type="Pfam" id="PF01614">
    <property type="entry name" value="IclR_C"/>
    <property type="match status" value="1"/>
</dbReference>
<evidence type="ECO:0000256" key="1">
    <source>
        <dbReference type="ARBA" id="ARBA00023015"/>
    </source>
</evidence>
<dbReference type="InterPro" id="IPR014757">
    <property type="entry name" value="Tscrpt_reg_IclR_C"/>
</dbReference>
<dbReference type="InterPro" id="IPR036388">
    <property type="entry name" value="WH-like_DNA-bd_sf"/>
</dbReference>
<dbReference type="OrthoDB" id="9791752at2"/>
<evidence type="ECO:0000313" key="6">
    <source>
        <dbReference type="EMBL" id="QDU39401.1"/>
    </source>
</evidence>
<keyword evidence="1" id="KW-0805">Transcription regulation</keyword>
<gene>
    <name evidence="6" type="primary">iclR</name>
    <name evidence="6" type="ORF">Mal4_37450</name>
</gene>
<dbReference type="EMBL" id="CP036275">
    <property type="protein sequence ID" value="QDU39401.1"/>
    <property type="molecule type" value="Genomic_DNA"/>
</dbReference>
<accession>A0A517ZAC5</accession>
<dbReference type="InterPro" id="IPR050707">
    <property type="entry name" value="HTH_MetabolicPath_Reg"/>
</dbReference>
<dbReference type="InterPro" id="IPR005471">
    <property type="entry name" value="Tscrpt_reg_IclR_N"/>
</dbReference>
<dbReference type="SMART" id="SM00346">
    <property type="entry name" value="HTH_ICLR"/>
    <property type="match status" value="1"/>
</dbReference>
<keyword evidence="7" id="KW-1185">Reference proteome</keyword>
<dbReference type="RefSeq" id="WP_145370585.1">
    <property type="nucleotide sequence ID" value="NZ_CP036275.1"/>
</dbReference>
<dbReference type="KEGG" id="mri:Mal4_37450"/>
<dbReference type="PANTHER" id="PTHR30136">
    <property type="entry name" value="HELIX-TURN-HELIX TRANSCRIPTIONAL REGULATOR, ICLR FAMILY"/>
    <property type="match status" value="1"/>
</dbReference>
<dbReference type="SUPFAM" id="SSF46785">
    <property type="entry name" value="Winged helix' DNA-binding domain"/>
    <property type="match status" value="1"/>
</dbReference>
<dbReference type="Proteomes" id="UP000320496">
    <property type="component" value="Chromosome"/>
</dbReference>
<feature type="domain" description="HTH iclR-type" evidence="4">
    <location>
        <begin position="9"/>
        <end position="71"/>
    </location>
</feature>
<dbReference type="Gene3D" id="1.10.10.10">
    <property type="entry name" value="Winged helix-like DNA-binding domain superfamily/Winged helix DNA-binding domain"/>
    <property type="match status" value="1"/>
</dbReference>
<feature type="domain" description="IclR-ED" evidence="5">
    <location>
        <begin position="72"/>
        <end position="255"/>
    </location>
</feature>
<dbReference type="GO" id="GO:0045892">
    <property type="term" value="P:negative regulation of DNA-templated transcription"/>
    <property type="evidence" value="ECO:0007669"/>
    <property type="project" value="TreeGrafter"/>
</dbReference>
<keyword evidence="2" id="KW-0238">DNA-binding</keyword>
<dbReference type="InterPro" id="IPR029016">
    <property type="entry name" value="GAF-like_dom_sf"/>
</dbReference>
<sequence>MSETVRGEAASLQRGLAILELLAERPDGATLSELTDALQFPGASALRITRTLVRLGYLSRDERSRRFFLTNRFLLLGQPRGREHALTECALPAMRTIRQATGETTHLCCLIDDEMVIIEQLLAAHPFKYSADIGARCPCYSCAPGKAIAAFLPDDEQESLLGRIRFKPFTDTTITTRRAFRQELAGVRACGFAVDRAEGMDGIHCVAAPLLDRHGAAVAAITIAGPSSRVRDDEFEVIGEIVREGARRASEEFNGQ</sequence>
<reference evidence="6 7" key="1">
    <citation type="submission" date="2019-02" db="EMBL/GenBank/DDBJ databases">
        <title>Deep-cultivation of Planctomycetes and their phenomic and genomic characterization uncovers novel biology.</title>
        <authorList>
            <person name="Wiegand S."/>
            <person name="Jogler M."/>
            <person name="Boedeker C."/>
            <person name="Pinto D."/>
            <person name="Vollmers J."/>
            <person name="Rivas-Marin E."/>
            <person name="Kohn T."/>
            <person name="Peeters S.H."/>
            <person name="Heuer A."/>
            <person name="Rast P."/>
            <person name="Oberbeckmann S."/>
            <person name="Bunk B."/>
            <person name="Jeske O."/>
            <person name="Meyerdierks A."/>
            <person name="Storesund J.E."/>
            <person name="Kallscheuer N."/>
            <person name="Luecker S."/>
            <person name="Lage O.M."/>
            <person name="Pohl T."/>
            <person name="Merkel B.J."/>
            <person name="Hornburger P."/>
            <person name="Mueller R.-W."/>
            <person name="Bruemmer F."/>
            <person name="Labrenz M."/>
            <person name="Spormann A.M."/>
            <person name="Op den Camp H."/>
            <person name="Overmann J."/>
            <person name="Amann R."/>
            <person name="Jetten M.S.M."/>
            <person name="Mascher T."/>
            <person name="Medema M.H."/>
            <person name="Devos D.P."/>
            <person name="Kaster A.-K."/>
            <person name="Ovreas L."/>
            <person name="Rohde M."/>
            <person name="Galperin M.Y."/>
            <person name="Jogler C."/>
        </authorList>
    </citation>
    <scope>NUCLEOTIDE SEQUENCE [LARGE SCALE GENOMIC DNA]</scope>
    <source>
        <strain evidence="6 7">Mal4</strain>
    </source>
</reference>
<evidence type="ECO:0000256" key="3">
    <source>
        <dbReference type="ARBA" id="ARBA00023163"/>
    </source>
</evidence>
<dbReference type="Gene3D" id="3.30.450.40">
    <property type="match status" value="1"/>
</dbReference>
<dbReference type="Pfam" id="PF09339">
    <property type="entry name" value="HTH_IclR"/>
    <property type="match status" value="1"/>
</dbReference>
<evidence type="ECO:0000259" key="5">
    <source>
        <dbReference type="PROSITE" id="PS51078"/>
    </source>
</evidence>
<dbReference type="InterPro" id="IPR036390">
    <property type="entry name" value="WH_DNA-bd_sf"/>
</dbReference>
<evidence type="ECO:0000313" key="7">
    <source>
        <dbReference type="Proteomes" id="UP000320496"/>
    </source>
</evidence>
<evidence type="ECO:0000259" key="4">
    <source>
        <dbReference type="PROSITE" id="PS51077"/>
    </source>
</evidence>
<proteinExistence type="predicted"/>
<dbReference type="PROSITE" id="PS51078">
    <property type="entry name" value="ICLR_ED"/>
    <property type="match status" value="1"/>
</dbReference>
<dbReference type="GO" id="GO:0003677">
    <property type="term" value="F:DNA binding"/>
    <property type="evidence" value="ECO:0007669"/>
    <property type="project" value="UniProtKB-KW"/>
</dbReference>
<dbReference type="GO" id="GO:0003700">
    <property type="term" value="F:DNA-binding transcription factor activity"/>
    <property type="evidence" value="ECO:0007669"/>
    <property type="project" value="TreeGrafter"/>
</dbReference>
<keyword evidence="3" id="KW-0804">Transcription</keyword>
<organism evidence="6 7">
    <name type="scientific">Maioricimonas rarisocia</name>
    <dbReference type="NCBI Taxonomy" id="2528026"/>
    <lineage>
        <taxon>Bacteria</taxon>
        <taxon>Pseudomonadati</taxon>
        <taxon>Planctomycetota</taxon>
        <taxon>Planctomycetia</taxon>
        <taxon>Planctomycetales</taxon>
        <taxon>Planctomycetaceae</taxon>
        <taxon>Maioricimonas</taxon>
    </lineage>
</organism>
<dbReference type="PANTHER" id="PTHR30136:SF35">
    <property type="entry name" value="HTH-TYPE TRANSCRIPTIONAL REGULATOR RV1719"/>
    <property type="match status" value="1"/>
</dbReference>
<name>A0A517ZAC5_9PLAN</name>
<evidence type="ECO:0000256" key="2">
    <source>
        <dbReference type="ARBA" id="ARBA00023125"/>
    </source>
</evidence>
<dbReference type="PROSITE" id="PS51077">
    <property type="entry name" value="HTH_ICLR"/>
    <property type="match status" value="1"/>
</dbReference>
<dbReference type="AlphaFoldDB" id="A0A517ZAC5"/>
<dbReference type="SUPFAM" id="SSF55781">
    <property type="entry name" value="GAF domain-like"/>
    <property type="match status" value="1"/>
</dbReference>